<evidence type="ECO:0000313" key="2">
    <source>
        <dbReference type="EnsemblMetazoa" id="GAUT033895-PA"/>
    </source>
</evidence>
<sequence length="111" mass="12657">MYVNIGPSFPQAPSFCIMECDDSGPTAYAKRHITRGSISSAFNLIIHEGIIWTFVVILFARRAYEANNPKFSYLWSAKRGPASHAQTMSSNKFMEVLRFVRFDQNNERSES</sequence>
<keyword evidence="1" id="KW-0812">Transmembrane</keyword>
<name>A0A1A9VDM7_GLOAU</name>
<dbReference type="EnsemblMetazoa" id="GAUT033895-RA">
    <property type="protein sequence ID" value="GAUT033895-PA"/>
    <property type="gene ID" value="GAUT033895"/>
</dbReference>
<keyword evidence="3" id="KW-1185">Reference proteome</keyword>
<reference evidence="2" key="1">
    <citation type="submission" date="2020-05" db="UniProtKB">
        <authorList>
            <consortium name="EnsemblMetazoa"/>
        </authorList>
    </citation>
    <scope>IDENTIFICATION</scope>
    <source>
        <strain evidence="2">TTRI</strain>
    </source>
</reference>
<keyword evidence="1" id="KW-0472">Membrane</keyword>
<protein>
    <submittedName>
        <fullName evidence="2">Uncharacterized protein</fullName>
    </submittedName>
</protein>
<organism evidence="2 3">
    <name type="scientific">Glossina austeni</name>
    <name type="common">Savannah tsetse fly</name>
    <dbReference type="NCBI Taxonomy" id="7395"/>
    <lineage>
        <taxon>Eukaryota</taxon>
        <taxon>Metazoa</taxon>
        <taxon>Ecdysozoa</taxon>
        <taxon>Arthropoda</taxon>
        <taxon>Hexapoda</taxon>
        <taxon>Insecta</taxon>
        <taxon>Pterygota</taxon>
        <taxon>Neoptera</taxon>
        <taxon>Endopterygota</taxon>
        <taxon>Diptera</taxon>
        <taxon>Brachycera</taxon>
        <taxon>Muscomorpha</taxon>
        <taxon>Hippoboscoidea</taxon>
        <taxon>Glossinidae</taxon>
        <taxon>Glossina</taxon>
    </lineage>
</organism>
<dbReference type="Proteomes" id="UP000078200">
    <property type="component" value="Unassembled WGS sequence"/>
</dbReference>
<accession>A0A1A9VDM7</accession>
<dbReference type="VEuPathDB" id="VectorBase:GAUT033895"/>
<dbReference type="AlphaFoldDB" id="A0A1A9VDM7"/>
<evidence type="ECO:0000313" key="3">
    <source>
        <dbReference type="Proteomes" id="UP000078200"/>
    </source>
</evidence>
<keyword evidence="1" id="KW-1133">Transmembrane helix</keyword>
<proteinExistence type="predicted"/>
<evidence type="ECO:0000256" key="1">
    <source>
        <dbReference type="SAM" id="Phobius"/>
    </source>
</evidence>
<feature type="transmembrane region" description="Helical" evidence="1">
    <location>
        <begin position="41"/>
        <end position="60"/>
    </location>
</feature>